<organism evidence="10 11">
    <name type="scientific">Commensalibacter melissae</name>
    <dbReference type="NCBI Taxonomy" id="2070537"/>
    <lineage>
        <taxon>Bacteria</taxon>
        <taxon>Pseudomonadati</taxon>
        <taxon>Pseudomonadota</taxon>
        <taxon>Alphaproteobacteria</taxon>
        <taxon>Acetobacterales</taxon>
        <taxon>Acetobacteraceae</taxon>
    </lineage>
</organism>
<comment type="caution">
    <text evidence="10">The sequence shown here is derived from an EMBL/GenBank/DDBJ whole genome shotgun (WGS) entry which is preliminary data.</text>
</comment>
<dbReference type="GO" id="GO:0005829">
    <property type="term" value="C:cytosol"/>
    <property type="evidence" value="ECO:0007669"/>
    <property type="project" value="TreeGrafter"/>
</dbReference>
<evidence type="ECO:0000256" key="7">
    <source>
        <dbReference type="ARBA" id="ARBA00048478"/>
    </source>
</evidence>
<reference evidence="10 11" key="1">
    <citation type="submission" date="2018-05" db="EMBL/GenBank/DDBJ databases">
        <title>Reference genomes for bee gut microbiota database.</title>
        <authorList>
            <person name="Ellegaard K.M."/>
        </authorList>
    </citation>
    <scope>NUCLEOTIDE SEQUENCE [LARGE SCALE GENOMIC DNA]</scope>
    <source>
        <strain evidence="10 11">ESL0284</strain>
    </source>
</reference>
<dbReference type="RefSeq" id="WP_110438745.1">
    <property type="nucleotide sequence ID" value="NZ_CP046393.1"/>
</dbReference>
<protein>
    <recommendedName>
        <fullName evidence="8">Cytidylate kinase</fullName>
        <shortName evidence="8">CK</shortName>
        <ecNumber evidence="8">2.7.4.25</ecNumber>
    </recommendedName>
    <alternativeName>
        <fullName evidence="8">Cytidine monophosphate kinase</fullName>
        <shortName evidence="8">CMP kinase</shortName>
    </alternativeName>
</protein>
<name>A0A318MWH8_9PROT</name>
<comment type="similarity">
    <text evidence="1 8">Belongs to the cytidylate kinase family. Type 1 subfamily.</text>
</comment>
<dbReference type="SUPFAM" id="SSF52540">
    <property type="entry name" value="P-loop containing nucleoside triphosphate hydrolases"/>
    <property type="match status" value="1"/>
</dbReference>
<keyword evidence="8" id="KW-0963">Cytoplasm</keyword>
<dbReference type="GO" id="GO:0036431">
    <property type="term" value="F:dCMP kinase activity"/>
    <property type="evidence" value="ECO:0007669"/>
    <property type="project" value="InterPro"/>
</dbReference>
<evidence type="ECO:0000259" key="9">
    <source>
        <dbReference type="Pfam" id="PF02224"/>
    </source>
</evidence>
<evidence type="ECO:0000313" key="11">
    <source>
        <dbReference type="Proteomes" id="UP000247565"/>
    </source>
</evidence>
<dbReference type="HAMAP" id="MF_00238">
    <property type="entry name" value="Cytidyl_kinase_type1"/>
    <property type="match status" value="1"/>
</dbReference>
<dbReference type="GO" id="GO:0036430">
    <property type="term" value="F:CMP kinase activity"/>
    <property type="evidence" value="ECO:0007669"/>
    <property type="project" value="RHEA"/>
</dbReference>
<accession>A0A318MWH8</accession>
<feature type="binding site" evidence="8">
    <location>
        <begin position="11"/>
        <end position="19"/>
    </location>
    <ligand>
        <name>ATP</name>
        <dbReference type="ChEBI" id="CHEBI:30616"/>
    </ligand>
</feature>
<dbReference type="GO" id="GO:0005524">
    <property type="term" value="F:ATP binding"/>
    <property type="evidence" value="ECO:0007669"/>
    <property type="project" value="UniProtKB-UniRule"/>
</dbReference>
<evidence type="ECO:0000256" key="3">
    <source>
        <dbReference type="ARBA" id="ARBA00022741"/>
    </source>
</evidence>
<evidence type="ECO:0000256" key="6">
    <source>
        <dbReference type="ARBA" id="ARBA00047615"/>
    </source>
</evidence>
<dbReference type="InterPro" id="IPR011994">
    <property type="entry name" value="Cytidylate_kinase_dom"/>
</dbReference>
<evidence type="ECO:0000256" key="2">
    <source>
        <dbReference type="ARBA" id="ARBA00022679"/>
    </source>
</evidence>
<dbReference type="AlphaFoldDB" id="A0A318MWH8"/>
<keyword evidence="5 8" id="KW-0067">ATP-binding</keyword>
<dbReference type="PANTHER" id="PTHR21299">
    <property type="entry name" value="CYTIDYLATE KINASE/PANTOATE-BETA-ALANINE LIGASE"/>
    <property type="match status" value="1"/>
</dbReference>
<sequence>MDKNIIIAIDGPSGVGKGTLAKSVADYFHLPYLDTGLLYRAVGRKMLDAGEKPDSKSVLAFAENLQEKDWLRNDLRIPEVDKAASQVAANPKIRAALLNVQRNFAMLRGGVMDGRDIGTVIFPSADFKFYLTASPRIRAERRWLQFANSLKAENKEQQINKIEMDLKTRDEMDSSREVAPLKPAEDAIVIDTDHLTALEVLEKVVNKVKRHNNC</sequence>
<evidence type="ECO:0000256" key="8">
    <source>
        <dbReference type="HAMAP-Rule" id="MF_00238"/>
    </source>
</evidence>
<dbReference type="GO" id="GO:0006220">
    <property type="term" value="P:pyrimidine nucleotide metabolic process"/>
    <property type="evidence" value="ECO:0007669"/>
    <property type="project" value="UniProtKB-UniRule"/>
</dbReference>
<dbReference type="Proteomes" id="UP000247565">
    <property type="component" value="Unassembled WGS sequence"/>
</dbReference>
<dbReference type="PANTHER" id="PTHR21299:SF2">
    <property type="entry name" value="CYTIDYLATE KINASE"/>
    <property type="match status" value="1"/>
</dbReference>
<dbReference type="NCBIfam" id="TIGR00017">
    <property type="entry name" value="cmk"/>
    <property type="match status" value="1"/>
</dbReference>
<evidence type="ECO:0000256" key="4">
    <source>
        <dbReference type="ARBA" id="ARBA00022777"/>
    </source>
</evidence>
<evidence type="ECO:0000256" key="5">
    <source>
        <dbReference type="ARBA" id="ARBA00022840"/>
    </source>
</evidence>
<dbReference type="EC" id="2.7.4.25" evidence="8"/>
<dbReference type="Gene3D" id="3.40.50.300">
    <property type="entry name" value="P-loop containing nucleotide triphosphate hydrolases"/>
    <property type="match status" value="1"/>
</dbReference>
<gene>
    <name evidence="8" type="primary">cmk</name>
    <name evidence="10" type="ORF">DK869_04155</name>
</gene>
<dbReference type="Pfam" id="PF02224">
    <property type="entry name" value="Cytidylate_kin"/>
    <property type="match status" value="1"/>
</dbReference>
<feature type="domain" description="Cytidylate kinase" evidence="9">
    <location>
        <begin position="7"/>
        <end position="209"/>
    </location>
</feature>
<evidence type="ECO:0000313" key="10">
    <source>
        <dbReference type="EMBL" id="PXZ00603.1"/>
    </source>
</evidence>
<dbReference type="CDD" id="cd02020">
    <property type="entry name" value="CMPK"/>
    <property type="match status" value="1"/>
</dbReference>
<evidence type="ECO:0000256" key="1">
    <source>
        <dbReference type="ARBA" id="ARBA00009427"/>
    </source>
</evidence>
<dbReference type="OrthoDB" id="9807434at2"/>
<dbReference type="InterPro" id="IPR027417">
    <property type="entry name" value="P-loop_NTPase"/>
</dbReference>
<dbReference type="InterPro" id="IPR003136">
    <property type="entry name" value="Cytidylate_kin"/>
</dbReference>
<comment type="subcellular location">
    <subcellularLocation>
        <location evidence="8">Cytoplasm</location>
    </subcellularLocation>
</comment>
<proteinExistence type="inferred from homology"/>
<keyword evidence="11" id="KW-1185">Reference proteome</keyword>
<keyword evidence="4 8" id="KW-0418">Kinase</keyword>
<dbReference type="EMBL" id="QGLT01000002">
    <property type="protein sequence ID" value="PXZ00603.1"/>
    <property type="molecule type" value="Genomic_DNA"/>
</dbReference>
<keyword evidence="2 8" id="KW-0808">Transferase</keyword>
<dbReference type="GO" id="GO:0015949">
    <property type="term" value="P:nucleobase-containing small molecule interconversion"/>
    <property type="evidence" value="ECO:0007669"/>
    <property type="project" value="TreeGrafter"/>
</dbReference>
<comment type="catalytic activity">
    <reaction evidence="6 8">
        <text>dCMP + ATP = dCDP + ADP</text>
        <dbReference type="Rhea" id="RHEA:25094"/>
        <dbReference type="ChEBI" id="CHEBI:30616"/>
        <dbReference type="ChEBI" id="CHEBI:57566"/>
        <dbReference type="ChEBI" id="CHEBI:58593"/>
        <dbReference type="ChEBI" id="CHEBI:456216"/>
        <dbReference type="EC" id="2.7.4.25"/>
    </reaction>
</comment>
<comment type="catalytic activity">
    <reaction evidence="7 8">
        <text>CMP + ATP = CDP + ADP</text>
        <dbReference type="Rhea" id="RHEA:11600"/>
        <dbReference type="ChEBI" id="CHEBI:30616"/>
        <dbReference type="ChEBI" id="CHEBI:58069"/>
        <dbReference type="ChEBI" id="CHEBI:60377"/>
        <dbReference type="ChEBI" id="CHEBI:456216"/>
        <dbReference type="EC" id="2.7.4.25"/>
    </reaction>
</comment>
<keyword evidence="3 8" id="KW-0547">Nucleotide-binding</keyword>